<accession>A0ABR5IFQ4</accession>
<dbReference type="EMBL" id="LDTZ01000014">
    <property type="protein sequence ID" value="KNA92390.1"/>
    <property type="molecule type" value="Genomic_DNA"/>
</dbReference>
<name>A0ABR5IFQ4_9ACTN</name>
<evidence type="ECO:0000313" key="3">
    <source>
        <dbReference type="Proteomes" id="UP000037247"/>
    </source>
</evidence>
<sequence length="172" mass="15944">MRINTFAVRVFAVVCGGAGLVAGFALGGGDAHAGTECNAANGSSVQHISGTSGCGARAGAGSSASATDASSSGTAVAVADGGGHARAHNLQPGSTALAGANSGGNAYSVTTGPGAMSIAQARRGSNSVAVGGWGGQAVATEQGVSCSGGFAAAADSGSGKACLRSGSISLRN</sequence>
<dbReference type="InterPro" id="IPR046652">
    <property type="entry name" value="DUF6764"/>
</dbReference>
<evidence type="ECO:0000313" key="2">
    <source>
        <dbReference type="EMBL" id="KNA92390.1"/>
    </source>
</evidence>
<evidence type="ECO:0000256" key="1">
    <source>
        <dbReference type="SAM" id="SignalP"/>
    </source>
</evidence>
<keyword evidence="3" id="KW-1185">Reference proteome</keyword>
<keyword evidence="1" id="KW-0732">Signal</keyword>
<dbReference type="Proteomes" id="UP000037247">
    <property type="component" value="Unassembled WGS sequence"/>
</dbReference>
<evidence type="ECO:0008006" key="4">
    <source>
        <dbReference type="Google" id="ProtNLM"/>
    </source>
</evidence>
<proteinExistence type="predicted"/>
<reference evidence="2 3" key="1">
    <citation type="submission" date="2015-05" db="EMBL/GenBank/DDBJ databases">
        <title>Draft genome sequence of the bacterium Gordonia jacobaea a new member of the Gordonia genus.</title>
        <authorList>
            <person name="Jimenez-Galisteo G."/>
            <person name="Dominguez A."/>
            <person name="Munoz E."/>
            <person name="Vinas M."/>
        </authorList>
    </citation>
    <scope>NUCLEOTIDE SEQUENCE [LARGE SCALE GENOMIC DNA]</scope>
    <source>
        <strain evidence="3">mv1</strain>
    </source>
</reference>
<feature type="signal peptide" evidence="1">
    <location>
        <begin position="1"/>
        <end position="27"/>
    </location>
</feature>
<feature type="chain" id="PRO_5047129722" description="Protein kinase" evidence="1">
    <location>
        <begin position="28"/>
        <end position="172"/>
    </location>
</feature>
<comment type="caution">
    <text evidence="2">The sequence shown here is derived from an EMBL/GenBank/DDBJ whole genome shotgun (WGS) entry which is preliminary data.</text>
</comment>
<protein>
    <recommendedName>
        <fullName evidence="4">Protein kinase</fullName>
    </recommendedName>
</protein>
<organism evidence="2 3">
    <name type="scientific">Gordonia jacobaea</name>
    <dbReference type="NCBI Taxonomy" id="122202"/>
    <lineage>
        <taxon>Bacteria</taxon>
        <taxon>Bacillati</taxon>
        <taxon>Actinomycetota</taxon>
        <taxon>Actinomycetes</taxon>
        <taxon>Mycobacteriales</taxon>
        <taxon>Gordoniaceae</taxon>
        <taxon>Gordonia</taxon>
    </lineage>
</organism>
<gene>
    <name evidence="2" type="ORF">ABW18_03325</name>
</gene>
<dbReference type="RefSeq" id="WP_049697616.1">
    <property type="nucleotide sequence ID" value="NZ_CBDRLS010000001.1"/>
</dbReference>
<dbReference type="Pfam" id="PF20550">
    <property type="entry name" value="DUF6764"/>
    <property type="match status" value="1"/>
</dbReference>